<gene>
    <name evidence="2" type="ORF">CO661_25795</name>
</gene>
<protein>
    <recommendedName>
        <fullName evidence="4">MSP domain-containing protein</fullName>
    </recommendedName>
</protein>
<dbReference type="Proteomes" id="UP000220353">
    <property type="component" value="Unassembled WGS sequence"/>
</dbReference>
<organism evidence="2 3">
    <name type="scientific">Rhizobium fredii</name>
    <name type="common">Sinorhizobium fredii</name>
    <dbReference type="NCBI Taxonomy" id="380"/>
    <lineage>
        <taxon>Bacteria</taxon>
        <taxon>Pseudomonadati</taxon>
        <taxon>Pseudomonadota</taxon>
        <taxon>Alphaproteobacteria</taxon>
        <taxon>Hyphomicrobiales</taxon>
        <taxon>Rhizobiaceae</taxon>
        <taxon>Sinorhizobium/Ensifer group</taxon>
        <taxon>Sinorhizobium</taxon>
    </lineage>
</organism>
<keyword evidence="1" id="KW-0732">Signal</keyword>
<comment type="caution">
    <text evidence="2">The sequence shown here is derived from an EMBL/GenBank/DDBJ whole genome shotgun (WGS) entry which is preliminary data.</text>
</comment>
<accession>A0A2A6LRW2</accession>
<feature type="chain" id="PRO_5013241487" description="MSP domain-containing protein" evidence="1">
    <location>
        <begin position="23"/>
        <end position="143"/>
    </location>
</feature>
<proteinExistence type="predicted"/>
<reference evidence="2 3" key="1">
    <citation type="submission" date="2017-09" db="EMBL/GenBank/DDBJ databases">
        <title>Comparative genomics of rhizobia isolated from Phaseolus vulgaris in China.</title>
        <authorList>
            <person name="Tong W."/>
        </authorList>
    </citation>
    <scope>NUCLEOTIDE SEQUENCE [LARGE SCALE GENOMIC DNA]</scope>
    <source>
        <strain evidence="2 3">PCH1</strain>
    </source>
</reference>
<sequence length="143" mass="15168">MRHRILFAALLALALPNGVDLADDESETLEMGLAGLLSAPNRKELPKLTLSAGAALAAEPMLLTVETDSSQELALESAGFFRATWMNEIVIKGIETRPLGVASLEFDEAGEAEISFVAVVPGSYELKVPDTSGDLQKVAVTIE</sequence>
<evidence type="ECO:0000313" key="3">
    <source>
        <dbReference type="Proteomes" id="UP000220353"/>
    </source>
</evidence>
<evidence type="ECO:0000256" key="1">
    <source>
        <dbReference type="SAM" id="SignalP"/>
    </source>
</evidence>
<evidence type="ECO:0000313" key="2">
    <source>
        <dbReference type="EMBL" id="PDT45057.1"/>
    </source>
</evidence>
<dbReference type="AlphaFoldDB" id="A0A2A6LRW2"/>
<name>A0A2A6LRW2_RHIFR</name>
<dbReference type="RefSeq" id="WP_097587568.1">
    <property type="nucleotide sequence ID" value="NZ_NWTC01000025.1"/>
</dbReference>
<feature type="signal peptide" evidence="1">
    <location>
        <begin position="1"/>
        <end position="22"/>
    </location>
</feature>
<dbReference type="EMBL" id="NWTC01000025">
    <property type="protein sequence ID" value="PDT45057.1"/>
    <property type="molecule type" value="Genomic_DNA"/>
</dbReference>
<evidence type="ECO:0008006" key="4">
    <source>
        <dbReference type="Google" id="ProtNLM"/>
    </source>
</evidence>